<dbReference type="KEGG" id="aci:ACIAD1856"/>
<name>Q6FB74_ACIAD</name>
<reference evidence="1 2" key="1">
    <citation type="journal article" date="2004" name="Nucleic Acids Res.">
        <title>Unique features revealed by the genome sequence of Acinetobacter sp. ADP1, a versatile and naturally transformation competent bacterium.</title>
        <authorList>
            <person name="Barbe V."/>
            <person name="Vallenet D."/>
            <person name="Fonknechten N."/>
            <person name="Kreimeyer A."/>
            <person name="Oztas S."/>
            <person name="Labarre L."/>
            <person name="Cruveiller S."/>
            <person name="Robert C."/>
            <person name="Duprat S."/>
            <person name="Wincker P."/>
            <person name="Ornston L.N."/>
            <person name="Weissenbach J."/>
            <person name="Marliere P."/>
            <person name="Cohen G.N."/>
            <person name="Medigue C."/>
        </authorList>
    </citation>
    <scope>NUCLEOTIDE SEQUENCE [LARGE SCALE GENOMIC DNA]</scope>
    <source>
        <strain evidence="2">ATCC 33305 / BD413 / ADP1</strain>
    </source>
</reference>
<organism evidence="1 2">
    <name type="scientific">Acinetobacter baylyi (strain ATCC 33305 / BD413 / ADP1)</name>
    <dbReference type="NCBI Taxonomy" id="62977"/>
    <lineage>
        <taxon>Bacteria</taxon>
        <taxon>Pseudomonadati</taxon>
        <taxon>Pseudomonadota</taxon>
        <taxon>Gammaproteobacteria</taxon>
        <taxon>Moraxellales</taxon>
        <taxon>Moraxellaceae</taxon>
        <taxon>Acinetobacter</taxon>
    </lineage>
</organism>
<proteinExistence type="predicted"/>
<protein>
    <submittedName>
        <fullName evidence="1">Uncharacterized protein</fullName>
    </submittedName>
</protein>
<dbReference type="EMBL" id="CR543861">
    <property type="protein sequence ID" value="CAG68689.1"/>
    <property type="molecule type" value="Genomic_DNA"/>
</dbReference>
<accession>Q6FB74</accession>
<dbReference type="Proteomes" id="UP000000430">
    <property type="component" value="Chromosome"/>
</dbReference>
<evidence type="ECO:0000313" key="2">
    <source>
        <dbReference type="Proteomes" id="UP000000430"/>
    </source>
</evidence>
<gene>
    <name evidence="1" type="ordered locus">ACIAD1856</name>
</gene>
<evidence type="ECO:0000313" key="1">
    <source>
        <dbReference type="EMBL" id="CAG68689.1"/>
    </source>
</evidence>
<sequence length="54" mass="6242">MAYLYIGTNNNDVHSLVLFSAWYSSTVLHAVQSLSANEIPLLRKDSKKWQRYVI</sequence>
<dbReference type="AlphaFoldDB" id="Q6FB74"/>
<dbReference type="HOGENOM" id="CLU_3039344_0_0_6"/>